<dbReference type="InParanoid" id="A0A543AQM8"/>
<gene>
    <name evidence="2" type="ORF">FB566_0358</name>
</gene>
<keyword evidence="1" id="KW-1133">Transmembrane helix</keyword>
<accession>A0A543AQM8</accession>
<keyword evidence="3" id="KW-1185">Reference proteome</keyword>
<feature type="transmembrane region" description="Helical" evidence="1">
    <location>
        <begin position="92"/>
        <end position="114"/>
    </location>
</feature>
<protein>
    <submittedName>
        <fullName evidence="2">Uncharacterized protein</fullName>
    </submittedName>
</protein>
<feature type="transmembrane region" description="Helical" evidence="1">
    <location>
        <begin position="62"/>
        <end position="80"/>
    </location>
</feature>
<feature type="transmembrane region" description="Helical" evidence="1">
    <location>
        <begin position="172"/>
        <end position="190"/>
    </location>
</feature>
<organism evidence="2 3">
    <name type="scientific">Stackebrandtia endophytica</name>
    <dbReference type="NCBI Taxonomy" id="1496996"/>
    <lineage>
        <taxon>Bacteria</taxon>
        <taxon>Bacillati</taxon>
        <taxon>Actinomycetota</taxon>
        <taxon>Actinomycetes</taxon>
        <taxon>Glycomycetales</taxon>
        <taxon>Glycomycetaceae</taxon>
        <taxon>Stackebrandtia</taxon>
    </lineage>
</organism>
<dbReference type="Proteomes" id="UP000317043">
    <property type="component" value="Unassembled WGS sequence"/>
</dbReference>
<feature type="transmembrane region" description="Helical" evidence="1">
    <location>
        <begin position="210"/>
        <end position="231"/>
    </location>
</feature>
<dbReference type="OrthoDB" id="5181393at2"/>
<feature type="transmembrane region" description="Helical" evidence="1">
    <location>
        <begin position="144"/>
        <end position="165"/>
    </location>
</feature>
<dbReference type="AlphaFoldDB" id="A0A543AQM8"/>
<keyword evidence="1" id="KW-0812">Transmembrane</keyword>
<evidence type="ECO:0000313" key="2">
    <source>
        <dbReference type="EMBL" id="TQL74869.1"/>
    </source>
</evidence>
<sequence>MNNPGNQSALTIARHLVKANAKYFIAVWLLMLLLVAIATTVVGLLTTPTTSIVDFAAMPPRYWLLAVGIAATVTITRIYIAHGVTRRHVGGGIVIAAIGISVLLAAFMAATYGLEQLLFDANGWPLQTDVGTRGWHLFDDGAQFGLVFTEFVLVYLAYFFAGWAIGLMFTRVNVIIGILLIPIAYLPAVIVEAVTKSSWPGLVLGDVLEVTLPLAGAFAIAIPILLIQVMVNRAMLKGMAVAAKR</sequence>
<evidence type="ECO:0000313" key="3">
    <source>
        <dbReference type="Proteomes" id="UP000317043"/>
    </source>
</evidence>
<dbReference type="RefSeq" id="WP_142034300.1">
    <property type="nucleotide sequence ID" value="NZ_JBHTGS010000002.1"/>
</dbReference>
<keyword evidence="1" id="KW-0472">Membrane</keyword>
<dbReference type="EMBL" id="VFOW01000001">
    <property type="protein sequence ID" value="TQL74869.1"/>
    <property type="molecule type" value="Genomic_DNA"/>
</dbReference>
<feature type="transmembrane region" description="Helical" evidence="1">
    <location>
        <begin position="21"/>
        <end position="42"/>
    </location>
</feature>
<comment type="caution">
    <text evidence="2">The sequence shown here is derived from an EMBL/GenBank/DDBJ whole genome shotgun (WGS) entry which is preliminary data.</text>
</comment>
<reference evidence="2 3" key="1">
    <citation type="submission" date="2019-06" db="EMBL/GenBank/DDBJ databases">
        <title>Sequencing the genomes of 1000 actinobacteria strains.</title>
        <authorList>
            <person name="Klenk H.-P."/>
        </authorList>
    </citation>
    <scope>NUCLEOTIDE SEQUENCE [LARGE SCALE GENOMIC DNA]</scope>
    <source>
        <strain evidence="2 3">DSM 45928</strain>
    </source>
</reference>
<name>A0A543AQM8_9ACTN</name>
<evidence type="ECO:0000256" key="1">
    <source>
        <dbReference type="SAM" id="Phobius"/>
    </source>
</evidence>
<proteinExistence type="predicted"/>